<reference evidence="2" key="1">
    <citation type="submission" date="2016-09" db="EMBL/GenBank/DDBJ databases">
        <authorList>
            <person name="Lysoe E."/>
        </authorList>
    </citation>
    <scope>NUCLEOTIDE SEQUENCE [LARGE SCALE GENOMIC DNA]</scope>
    <source>
        <strain evidence="2">LJ96T</strain>
    </source>
</reference>
<dbReference type="InterPro" id="IPR021333">
    <property type="entry name" value="DUF2946"/>
</dbReference>
<organism evidence="1 2">
    <name type="scientific">Luteibacter rhizovicinus DSM 16549</name>
    <dbReference type="NCBI Taxonomy" id="1440763"/>
    <lineage>
        <taxon>Bacteria</taxon>
        <taxon>Pseudomonadati</taxon>
        <taxon>Pseudomonadota</taxon>
        <taxon>Gammaproteobacteria</taxon>
        <taxon>Lysobacterales</taxon>
        <taxon>Rhodanobacteraceae</taxon>
        <taxon>Luteibacter</taxon>
    </lineage>
</organism>
<evidence type="ECO:0000313" key="2">
    <source>
        <dbReference type="Proteomes" id="UP000182987"/>
    </source>
</evidence>
<dbReference type="Proteomes" id="UP000182987">
    <property type="component" value="Chromosome"/>
</dbReference>
<dbReference type="STRING" id="1440763.BJI69_06500"/>
<accession>A0A0G9HG37</accession>
<name>A0A0G9HG37_9GAMM</name>
<evidence type="ECO:0000313" key="1">
    <source>
        <dbReference type="EMBL" id="APG03591.1"/>
    </source>
</evidence>
<dbReference type="PATRIC" id="fig|1440763.5.peg.67"/>
<dbReference type="KEGG" id="lrz:BJI69_06500"/>
<dbReference type="EMBL" id="CP017480">
    <property type="protein sequence ID" value="APG03591.1"/>
    <property type="molecule type" value="Genomic_DNA"/>
</dbReference>
<protein>
    <submittedName>
        <fullName evidence="1">Uncharacterized protein</fullName>
    </submittedName>
</protein>
<dbReference type="AlphaFoldDB" id="A0A0G9HG37"/>
<dbReference type="Pfam" id="PF11162">
    <property type="entry name" value="DUF2946"/>
    <property type="match status" value="1"/>
</dbReference>
<sequence>MALVAVWLTVLAPSVSRTVSAAFVFPDLGAWCETSPGEHHGAATGHDADAPGDGAACGYCTLFAQMPALDSAFYIGHALPSPAHVPATLPPTRAHVPVAILYAPPRGPPVDTHA</sequence>
<proteinExistence type="predicted"/>
<gene>
    <name evidence="1" type="ORF">BJI69_06500</name>
</gene>
<keyword evidence="2" id="KW-1185">Reference proteome</keyword>